<keyword evidence="1" id="KW-0227">DNA damage</keyword>
<dbReference type="GO" id="GO:0005634">
    <property type="term" value="C:nucleus"/>
    <property type="evidence" value="ECO:0007669"/>
    <property type="project" value="TreeGrafter"/>
</dbReference>
<dbReference type="GO" id="GO:0016447">
    <property type="term" value="P:somatic recombination of immunoglobulin gene segments"/>
    <property type="evidence" value="ECO:0007669"/>
    <property type="project" value="TreeGrafter"/>
</dbReference>
<evidence type="ECO:0000313" key="4">
    <source>
        <dbReference type="EMBL" id="CAF94304.1"/>
    </source>
</evidence>
<dbReference type="PANTHER" id="PTHR11361:SF122">
    <property type="entry name" value="DNA MISMATCH REPAIR PROTEIN MSH3"/>
    <property type="match status" value="1"/>
</dbReference>
<evidence type="ECO:0000256" key="2">
    <source>
        <dbReference type="SAM" id="MobiDB-lite"/>
    </source>
</evidence>
<protein>
    <submittedName>
        <fullName evidence="4">(spotted green pufferfish) hypothetical protein</fullName>
    </submittedName>
</protein>
<proteinExistence type="predicted"/>
<dbReference type="EMBL" id="CAAE01012061">
    <property type="protein sequence ID" value="CAF94304.1"/>
    <property type="molecule type" value="Genomic_DNA"/>
</dbReference>
<dbReference type="GO" id="GO:0140664">
    <property type="term" value="F:ATP-dependent DNA damage sensor activity"/>
    <property type="evidence" value="ECO:0007669"/>
    <property type="project" value="InterPro"/>
</dbReference>
<feature type="region of interest" description="Disordered" evidence="2">
    <location>
        <begin position="1"/>
        <end position="39"/>
    </location>
</feature>
<accession>Q4SYH8</accession>
<feature type="domain" description="DNA mismatch repair protein MutS-like N-terminal" evidence="3">
    <location>
        <begin position="46"/>
        <end position="83"/>
    </location>
</feature>
<dbReference type="OrthoDB" id="121051at2759"/>
<dbReference type="GO" id="GO:0005524">
    <property type="term" value="F:ATP binding"/>
    <property type="evidence" value="ECO:0007669"/>
    <property type="project" value="InterPro"/>
</dbReference>
<dbReference type="InterPro" id="IPR016151">
    <property type="entry name" value="DNA_mismatch_repair_MutS_N"/>
</dbReference>
<dbReference type="GO" id="GO:0030983">
    <property type="term" value="F:mismatched DNA binding"/>
    <property type="evidence" value="ECO:0007669"/>
    <property type="project" value="InterPro"/>
</dbReference>
<feature type="domain" description="DNA mismatch repair protein MutS-like N-terminal" evidence="3">
    <location>
        <begin position="114"/>
        <end position="200"/>
    </location>
</feature>
<sequence>MFGEINKKKGFTSGGKDAHAGDSSPPSNPVARPRRSKNVHASRVYTPLEQQVIQLKEQHKDALLAVECGYKYRFFGDDAEVRAVEHLCPVFLVQRLKRVCSNTTIIMEICNNFFVGFFFVSGQIAAKELNIFCHLDHNFMTCSIPTHRLFVHVRRLVSQGHKVGVVKQTETSAFKASGTSRNFLFTRQLSGLYTKSTLVGEDVNPVCRLGDVEEGSSSREAVSDPPESLLLCISETWDKPRKQLTVGLVVSWKTPDALMCLEEPFTQPDDLYL</sequence>
<gene>
    <name evidence="4" type="ORF">GSTENG00010325001</name>
</gene>
<dbReference type="Pfam" id="PF01624">
    <property type="entry name" value="MutS_I"/>
    <property type="match status" value="2"/>
</dbReference>
<reference evidence="4" key="1">
    <citation type="journal article" date="2004" name="Nature">
        <title>Genome duplication in the teleost fish Tetraodon nigroviridis reveals the early vertebrate proto-karyotype.</title>
        <authorList>
            <person name="Jaillon O."/>
            <person name="Aury J.-M."/>
            <person name="Brunet F."/>
            <person name="Petit J.-L."/>
            <person name="Stange-Thomann N."/>
            <person name="Mauceli E."/>
            <person name="Bouneau L."/>
            <person name="Fischer C."/>
            <person name="Ozouf-Costaz C."/>
            <person name="Bernot A."/>
            <person name="Nicaud S."/>
            <person name="Jaffe D."/>
            <person name="Fisher S."/>
            <person name="Lutfalla G."/>
            <person name="Dossat C."/>
            <person name="Segurens B."/>
            <person name="Dasilva C."/>
            <person name="Salanoubat M."/>
            <person name="Levy M."/>
            <person name="Boudet N."/>
            <person name="Castellano S."/>
            <person name="Anthouard V."/>
            <person name="Jubin C."/>
            <person name="Castelli V."/>
            <person name="Katinka M."/>
            <person name="Vacherie B."/>
            <person name="Biemont C."/>
            <person name="Skalli Z."/>
            <person name="Cattolico L."/>
            <person name="Poulain J."/>
            <person name="De Berardinis V."/>
            <person name="Cruaud C."/>
            <person name="Duprat S."/>
            <person name="Brottier P."/>
            <person name="Coutanceau J.-P."/>
            <person name="Gouzy J."/>
            <person name="Parra G."/>
            <person name="Lardier G."/>
            <person name="Chapple C."/>
            <person name="McKernan K.J."/>
            <person name="McEwan P."/>
            <person name="Bosak S."/>
            <person name="Kellis M."/>
            <person name="Volff J.-N."/>
            <person name="Guigo R."/>
            <person name="Zody M.C."/>
            <person name="Mesirov J."/>
            <person name="Lindblad-Toh K."/>
            <person name="Birren B."/>
            <person name="Nusbaum C."/>
            <person name="Kahn D."/>
            <person name="Robinson-Rechavi M."/>
            <person name="Laudet V."/>
            <person name="Schachter V."/>
            <person name="Quetier F."/>
            <person name="Saurin W."/>
            <person name="Scarpelli C."/>
            <person name="Wincker P."/>
            <person name="Lander E.S."/>
            <person name="Weissenbach J."/>
            <person name="Roest Crollius H."/>
        </authorList>
    </citation>
    <scope>NUCLEOTIDE SEQUENCE [LARGE SCALE GENOMIC DNA]</scope>
</reference>
<evidence type="ECO:0000256" key="1">
    <source>
        <dbReference type="ARBA" id="ARBA00023204"/>
    </source>
</evidence>
<reference evidence="4" key="2">
    <citation type="submission" date="2004-02" db="EMBL/GenBank/DDBJ databases">
        <authorList>
            <consortium name="Genoscope"/>
            <consortium name="Whitehead Institute Centre for Genome Research"/>
        </authorList>
    </citation>
    <scope>NUCLEOTIDE SEQUENCE</scope>
</reference>
<dbReference type="AlphaFoldDB" id="Q4SYH8"/>
<dbReference type="InterPro" id="IPR007695">
    <property type="entry name" value="DNA_mismatch_repair_MutS-lik_N"/>
</dbReference>
<comment type="caution">
    <text evidence="4">The sequence shown here is derived from an EMBL/GenBank/DDBJ whole genome shotgun (WGS) entry which is preliminary data.</text>
</comment>
<dbReference type="Gene3D" id="3.40.1170.10">
    <property type="entry name" value="DNA repair protein MutS, domain I"/>
    <property type="match status" value="2"/>
</dbReference>
<dbReference type="GO" id="GO:0006312">
    <property type="term" value="P:mitotic recombination"/>
    <property type="evidence" value="ECO:0007669"/>
    <property type="project" value="TreeGrafter"/>
</dbReference>
<dbReference type="PANTHER" id="PTHR11361">
    <property type="entry name" value="DNA MISMATCH REPAIR PROTEIN MUTS FAMILY MEMBER"/>
    <property type="match status" value="1"/>
</dbReference>
<evidence type="ECO:0000259" key="3">
    <source>
        <dbReference type="Pfam" id="PF01624"/>
    </source>
</evidence>
<dbReference type="GO" id="GO:0006298">
    <property type="term" value="P:mismatch repair"/>
    <property type="evidence" value="ECO:0007669"/>
    <property type="project" value="InterPro"/>
</dbReference>
<organism evidence="4">
    <name type="scientific">Tetraodon nigroviridis</name>
    <name type="common">Spotted green pufferfish</name>
    <name type="synonym">Chelonodon nigroviridis</name>
    <dbReference type="NCBI Taxonomy" id="99883"/>
    <lineage>
        <taxon>Eukaryota</taxon>
        <taxon>Metazoa</taxon>
        <taxon>Chordata</taxon>
        <taxon>Craniata</taxon>
        <taxon>Vertebrata</taxon>
        <taxon>Euteleostomi</taxon>
        <taxon>Actinopterygii</taxon>
        <taxon>Neopterygii</taxon>
        <taxon>Teleostei</taxon>
        <taxon>Neoteleostei</taxon>
        <taxon>Acanthomorphata</taxon>
        <taxon>Eupercaria</taxon>
        <taxon>Tetraodontiformes</taxon>
        <taxon>Tetradontoidea</taxon>
        <taxon>Tetraodontidae</taxon>
        <taxon>Tetraodon</taxon>
    </lineage>
</organism>
<dbReference type="KEGG" id="tng:GSTEN00010325G001"/>
<dbReference type="SUPFAM" id="SSF55271">
    <property type="entry name" value="DNA repair protein MutS, domain I"/>
    <property type="match status" value="2"/>
</dbReference>
<dbReference type="InterPro" id="IPR045076">
    <property type="entry name" value="MutS"/>
</dbReference>
<keyword evidence="1" id="KW-0234">DNA repair</keyword>
<name>Q4SYH8_TETNG</name>